<dbReference type="InterPro" id="IPR000164">
    <property type="entry name" value="Histone_H3/CENP-A"/>
</dbReference>
<dbReference type="GO" id="GO:0003677">
    <property type="term" value="F:DNA binding"/>
    <property type="evidence" value="ECO:0007669"/>
    <property type="project" value="InterPro"/>
</dbReference>
<dbReference type="GeneID" id="111594070"/>
<gene>
    <name evidence="5 6" type="primary">LOC111594070</name>
</gene>
<dbReference type="SMART" id="SM00428">
    <property type="entry name" value="H3"/>
    <property type="match status" value="1"/>
</dbReference>
<accession>A0A6J1LAI0</accession>
<dbReference type="GO" id="GO:0030527">
    <property type="term" value="F:structural constituent of chromatin"/>
    <property type="evidence" value="ECO:0007669"/>
    <property type="project" value="InterPro"/>
</dbReference>
<evidence type="ECO:0000259" key="3">
    <source>
        <dbReference type="Pfam" id="PF00125"/>
    </source>
</evidence>
<proteinExistence type="inferred from homology"/>
<dbReference type="Gene3D" id="1.10.20.10">
    <property type="entry name" value="Histone, subunit A"/>
    <property type="match status" value="1"/>
</dbReference>
<dbReference type="OrthoDB" id="420022at2759"/>
<dbReference type="PANTHER" id="PTHR45810">
    <property type="entry name" value="HISTONE H3.2"/>
    <property type="match status" value="1"/>
</dbReference>
<feature type="region of interest" description="Disordered" evidence="2">
    <location>
        <begin position="1"/>
        <end position="89"/>
    </location>
</feature>
<feature type="compositionally biased region" description="Polar residues" evidence="2">
    <location>
        <begin position="1"/>
        <end position="11"/>
    </location>
</feature>
<feature type="compositionally biased region" description="Polar residues" evidence="2">
    <location>
        <begin position="30"/>
        <end position="41"/>
    </location>
</feature>
<name>A0A6J1LAI0_DROHY</name>
<dbReference type="GO" id="GO:0000786">
    <property type="term" value="C:nucleosome"/>
    <property type="evidence" value="ECO:0007669"/>
    <property type="project" value="InterPro"/>
</dbReference>
<dbReference type="KEGG" id="dhe:111594070"/>
<dbReference type="SUPFAM" id="SSF47113">
    <property type="entry name" value="Histone-fold"/>
    <property type="match status" value="1"/>
</dbReference>
<evidence type="ECO:0000313" key="4">
    <source>
        <dbReference type="Proteomes" id="UP000504633"/>
    </source>
</evidence>
<evidence type="ECO:0000256" key="2">
    <source>
        <dbReference type="SAM" id="MobiDB-lite"/>
    </source>
</evidence>
<sequence length="185" mass="21275">MRRSDTQNSDDSQAESDLSAAFGPGAMARCSTTRKQQNNVNEGEDINPEYPANPPTREALLPILPSSQPSPRPTPNPNRRKQMNPFRRAQKFRREVRQLQRSPNFMIPRLSFGRVVREIMLNKTHCEALSRITIGALEALQTATEMFLTQRFQDSYMMTMHRQRVTLELRDMALMAFICKQHGLL</sequence>
<dbReference type="InterPro" id="IPR007125">
    <property type="entry name" value="H2A/H2B/H3"/>
</dbReference>
<dbReference type="RefSeq" id="XP_023162977.1">
    <property type="nucleotide sequence ID" value="XM_023307209.2"/>
</dbReference>
<dbReference type="AlphaFoldDB" id="A0A6J1LAI0"/>
<reference evidence="5 6" key="1">
    <citation type="submission" date="2025-04" db="UniProtKB">
        <authorList>
            <consortium name="RefSeq"/>
        </authorList>
    </citation>
    <scope>IDENTIFICATION</scope>
    <source>
        <strain evidence="5 6">15085-1641.00</strain>
        <tissue evidence="5 6">Whole body</tissue>
    </source>
</reference>
<dbReference type="Proteomes" id="UP000504633">
    <property type="component" value="Unplaced"/>
</dbReference>
<protein>
    <submittedName>
        <fullName evidence="5 6">Histone H3-like centromeric protein cid</fullName>
    </submittedName>
</protein>
<dbReference type="PANTHER" id="PTHR45810:SF1">
    <property type="entry name" value="HISTONE H3-LIKE CENTROMERIC PROTEIN A"/>
    <property type="match status" value="1"/>
</dbReference>
<comment type="similarity">
    <text evidence="1">Belongs to the histone H3 family.</text>
</comment>
<evidence type="ECO:0000313" key="6">
    <source>
        <dbReference type="RefSeq" id="XP_023162986.1"/>
    </source>
</evidence>
<feature type="domain" description="Core Histone H2A/H2B/H3" evidence="3">
    <location>
        <begin position="92"/>
        <end position="175"/>
    </location>
</feature>
<keyword evidence="4" id="KW-1185">Reference proteome</keyword>
<organism evidence="4 6">
    <name type="scientific">Drosophila hydei</name>
    <name type="common">Fruit fly</name>
    <dbReference type="NCBI Taxonomy" id="7224"/>
    <lineage>
        <taxon>Eukaryota</taxon>
        <taxon>Metazoa</taxon>
        <taxon>Ecdysozoa</taxon>
        <taxon>Arthropoda</taxon>
        <taxon>Hexapoda</taxon>
        <taxon>Insecta</taxon>
        <taxon>Pterygota</taxon>
        <taxon>Neoptera</taxon>
        <taxon>Endopterygota</taxon>
        <taxon>Diptera</taxon>
        <taxon>Brachycera</taxon>
        <taxon>Muscomorpha</taxon>
        <taxon>Ephydroidea</taxon>
        <taxon>Drosophilidae</taxon>
        <taxon>Drosophila</taxon>
    </lineage>
</organism>
<dbReference type="RefSeq" id="XP_023162986.1">
    <property type="nucleotide sequence ID" value="XM_023307218.2"/>
</dbReference>
<dbReference type="InterPro" id="IPR009072">
    <property type="entry name" value="Histone-fold"/>
</dbReference>
<dbReference type="Pfam" id="PF00125">
    <property type="entry name" value="Histone"/>
    <property type="match status" value="1"/>
</dbReference>
<dbReference type="GO" id="GO:0046982">
    <property type="term" value="F:protein heterodimerization activity"/>
    <property type="evidence" value="ECO:0007669"/>
    <property type="project" value="InterPro"/>
</dbReference>
<dbReference type="OMA" id="TEMFLTQ"/>
<evidence type="ECO:0000256" key="1">
    <source>
        <dbReference type="ARBA" id="ARBA00010343"/>
    </source>
</evidence>
<evidence type="ECO:0000313" key="5">
    <source>
        <dbReference type="RefSeq" id="XP_023162977.1"/>
    </source>
</evidence>